<feature type="compositionally biased region" description="Basic and acidic residues" evidence="1">
    <location>
        <begin position="210"/>
        <end position="219"/>
    </location>
</feature>
<feature type="compositionally biased region" description="Basic and acidic residues" evidence="1">
    <location>
        <begin position="62"/>
        <end position="88"/>
    </location>
</feature>
<gene>
    <name evidence="2" type="ORF">TPAB3V08_LOCUS5885</name>
</gene>
<protein>
    <submittedName>
        <fullName evidence="2">Uncharacterized protein</fullName>
    </submittedName>
</protein>
<evidence type="ECO:0000313" key="3">
    <source>
        <dbReference type="Proteomes" id="UP001153148"/>
    </source>
</evidence>
<comment type="caution">
    <text evidence="2">The sequence shown here is derived from an EMBL/GenBank/DDBJ whole genome shotgun (WGS) entry which is preliminary data.</text>
</comment>
<feature type="compositionally biased region" description="Basic and acidic residues" evidence="1">
    <location>
        <begin position="176"/>
        <end position="190"/>
    </location>
</feature>
<dbReference type="EMBL" id="CAJPIN010008285">
    <property type="protein sequence ID" value="CAG2058919.1"/>
    <property type="molecule type" value="Genomic_DNA"/>
</dbReference>
<feature type="compositionally biased region" description="Basic and acidic residues" evidence="1">
    <location>
        <begin position="17"/>
        <end position="30"/>
    </location>
</feature>
<evidence type="ECO:0000256" key="1">
    <source>
        <dbReference type="SAM" id="MobiDB-lite"/>
    </source>
</evidence>
<feature type="compositionally biased region" description="Low complexity" evidence="1">
    <location>
        <begin position="191"/>
        <end position="203"/>
    </location>
</feature>
<reference evidence="2" key="1">
    <citation type="submission" date="2021-03" db="EMBL/GenBank/DDBJ databases">
        <authorList>
            <person name="Tran Van P."/>
        </authorList>
    </citation>
    <scope>NUCLEOTIDE SEQUENCE</scope>
</reference>
<name>A0ABN7NSX6_TIMPD</name>
<proteinExistence type="predicted"/>
<feature type="non-terminal residue" evidence="2">
    <location>
        <position position="365"/>
    </location>
</feature>
<sequence>MEPFVTRIGDVTIERVMPRGGPTKELKKDVTLTPCKSSPNEGEGIPLNDDLQIFIKPPLEPESGKIPKDGGDKKEIEGSNSEIKKDSSKTAGSSDKMSTDGEESDNEDSEMEDESVDKNDKTKSDSESEVKDKPQDSKCESTIDRTEDSEKKNDDGSTAQSGEAEPAPNSDSKSGSQDKDRGDTSKRKASSDGNGSSGSNVGAVKKKKKSGQDGSKDSKSSSSSSDSGDDGDGKSTMERKLSNMRRNIREVMSENQLDEETLAAQRQEMELSAPCTRAAADHPRGNFIVQRQIALNRQNNKTQNRVISILQGNSSILKQIPGTSGSSGTQVKLPNTVLVKLASGASNTTSNAANTQGNKKVCGCI</sequence>
<evidence type="ECO:0000313" key="2">
    <source>
        <dbReference type="EMBL" id="CAG2058919.1"/>
    </source>
</evidence>
<feature type="compositionally biased region" description="Acidic residues" evidence="1">
    <location>
        <begin position="100"/>
        <end position="115"/>
    </location>
</feature>
<dbReference type="Proteomes" id="UP001153148">
    <property type="component" value="Unassembled WGS sequence"/>
</dbReference>
<organism evidence="2 3">
    <name type="scientific">Timema podura</name>
    <name type="common">Walking stick</name>
    <dbReference type="NCBI Taxonomy" id="61482"/>
    <lineage>
        <taxon>Eukaryota</taxon>
        <taxon>Metazoa</taxon>
        <taxon>Ecdysozoa</taxon>
        <taxon>Arthropoda</taxon>
        <taxon>Hexapoda</taxon>
        <taxon>Insecta</taxon>
        <taxon>Pterygota</taxon>
        <taxon>Neoptera</taxon>
        <taxon>Polyneoptera</taxon>
        <taxon>Phasmatodea</taxon>
        <taxon>Timematodea</taxon>
        <taxon>Timematoidea</taxon>
        <taxon>Timematidae</taxon>
        <taxon>Timema</taxon>
    </lineage>
</organism>
<feature type="region of interest" description="Disordered" evidence="1">
    <location>
        <begin position="17"/>
        <end position="247"/>
    </location>
</feature>
<keyword evidence="3" id="KW-1185">Reference proteome</keyword>
<accession>A0ABN7NSX6</accession>
<feature type="compositionally biased region" description="Basic and acidic residues" evidence="1">
    <location>
        <begin position="116"/>
        <end position="155"/>
    </location>
</feature>
<feature type="compositionally biased region" description="Basic and acidic residues" evidence="1">
    <location>
        <begin position="231"/>
        <end position="247"/>
    </location>
</feature>